<keyword evidence="2" id="KW-0812">Transmembrane</keyword>
<dbReference type="EMBL" id="JBHSOC010000001">
    <property type="protein sequence ID" value="MFC5639945.1"/>
    <property type="molecule type" value="Genomic_DNA"/>
</dbReference>
<dbReference type="RefSeq" id="WP_346140883.1">
    <property type="nucleotide sequence ID" value="NZ_BAAAUA010000002.1"/>
</dbReference>
<gene>
    <name evidence="3" type="ORF">ACFPZF_01045</name>
</gene>
<reference evidence="4" key="1">
    <citation type="journal article" date="2019" name="Int. J. Syst. Evol. Microbiol.">
        <title>The Global Catalogue of Microorganisms (GCM) 10K type strain sequencing project: providing services to taxonomists for standard genome sequencing and annotation.</title>
        <authorList>
            <consortium name="The Broad Institute Genomics Platform"/>
            <consortium name="The Broad Institute Genome Sequencing Center for Infectious Disease"/>
            <person name="Wu L."/>
            <person name="Ma J."/>
        </authorList>
    </citation>
    <scope>NUCLEOTIDE SEQUENCE [LARGE SCALE GENOMIC DNA]</scope>
    <source>
        <strain evidence="4">CGMCC 4.1622</strain>
    </source>
</reference>
<dbReference type="Proteomes" id="UP001596066">
    <property type="component" value="Unassembled WGS sequence"/>
</dbReference>
<comment type="caution">
    <text evidence="3">The sequence shown here is derived from an EMBL/GenBank/DDBJ whole genome shotgun (WGS) entry which is preliminary data.</text>
</comment>
<evidence type="ECO:0000313" key="3">
    <source>
        <dbReference type="EMBL" id="MFC5639945.1"/>
    </source>
</evidence>
<feature type="region of interest" description="Disordered" evidence="1">
    <location>
        <begin position="41"/>
        <end position="61"/>
    </location>
</feature>
<evidence type="ECO:0000256" key="2">
    <source>
        <dbReference type="SAM" id="Phobius"/>
    </source>
</evidence>
<protein>
    <submittedName>
        <fullName evidence="3">SHOCT domain-containing protein</fullName>
    </submittedName>
</protein>
<name>A0ABW0V241_9ACTN</name>
<evidence type="ECO:0000313" key="4">
    <source>
        <dbReference type="Proteomes" id="UP001596066"/>
    </source>
</evidence>
<accession>A0ABW0V241</accession>
<feature type="transmembrane region" description="Helical" evidence="2">
    <location>
        <begin position="12"/>
        <end position="36"/>
    </location>
</feature>
<keyword evidence="4" id="KW-1185">Reference proteome</keyword>
<keyword evidence="2" id="KW-1133">Transmembrane helix</keyword>
<evidence type="ECO:0000256" key="1">
    <source>
        <dbReference type="SAM" id="MobiDB-lite"/>
    </source>
</evidence>
<sequence length="99" mass="10970">MMYWNDHGMNGWGLGLMTFSMLLFLGLIIFGVVLLVRHLDGSPQQHPSGRPTPPPPERPAPEQLLAERLARGEIDADDYRQRLEALRTGAGRPPAGRPS</sequence>
<keyword evidence="2" id="KW-0472">Membrane</keyword>
<proteinExistence type="predicted"/>
<organism evidence="3 4">
    <name type="scientific">Kitasatospora cinereorecta</name>
    <dbReference type="NCBI Taxonomy" id="285560"/>
    <lineage>
        <taxon>Bacteria</taxon>
        <taxon>Bacillati</taxon>
        <taxon>Actinomycetota</taxon>
        <taxon>Actinomycetes</taxon>
        <taxon>Kitasatosporales</taxon>
        <taxon>Streptomycetaceae</taxon>
        <taxon>Kitasatospora</taxon>
    </lineage>
</organism>